<name>A0ABP5TCV1_9PSEU</name>
<dbReference type="Proteomes" id="UP001501218">
    <property type="component" value="Unassembled WGS sequence"/>
</dbReference>
<gene>
    <name evidence="1" type="ORF">GCM10009854_29480</name>
</gene>
<comment type="caution">
    <text evidence="1">The sequence shown here is derived from an EMBL/GenBank/DDBJ whole genome shotgun (WGS) entry which is preliminary data.</text>
</comment>
<dbReference type="Pfam" id="PF04672">
    <property type="entry name" value="Methyltransf_19"/>
    <property type="match status" value="1"/>
</dbReference>
<evidence type="ECO:0000313" key="1">
    <source>
        <dbReference type="EMBL" id="GAA2349851.1"/>
    </source>
</evidence>
<protein>
    <submittedName>
        <fullName evidence="1">SAM-dependent methyltransferase</fullName>
    </submittedName>
</protein>
<accession>A0ABP5TCV1</accession>
<dbReference type="Gene3D" id="3.40.50.150">
    <property type="entry name" value="Vaccinia Virus protein VP39"/>
    <property type="match status" value="1"/>
</dbReference>
<dbReference type="GO" id="GO:0008168">
    <property type="term" value="F:methyltransferase activity"/>
    <property type="evidence" value="ECO:0007669"/>
    <property type="project" value="UniProtKB-KW"/>
</dbReference>
<dbReference type="InterPro" id="IPR006764">
    <property type="entry name" value="SAM_dep_MeTrfase_SAV2177_type"/>
</dbReference>
<dbReference type="SUPFAM" id="SSF53335">
    <property type="entry name" value="S-adenosyl-L-methionine-dependent methyltransferases"/>
    <property type="match status" value="1"/>
</dbReference>
<evidence type="ECO:0000313" key="2">
    <source>
        <dbReference type="Proteomes" id="UP001501218"/>
    </source>
</evidence>
<sequence length="293" mass="32639">MEGAHLVSQPRPETLTPEGVDLEHPNVARVYDFYLGGSANYAIDRVFAEKALERYPFVRPAAMANRLFLHRVVRYLAKRGIRQFIDVGSGVPTMGSTHQVADEIVPDAHCVYIDNEAVAVAHSQMLLEREDVTDRHTVIQADLREPDLLWSKIADSGVIDLDQPVALLLIAVLHVTQPGPDGEDVGPQSVARFRDLLPSGSYLGITHGTDDDVPEYRKREMSDFGKMYDKSATPVLWRSHADIEKFFGELPMVEPGATWIPLWHPEESSENAPEIEFDAPNDSVLWAGVAHKP</sequence>
<dbReference type="EMBL" id="BAAARA010000008">
    <property type="protein sequence ID" value="GAA2349851.1"/>
    <property type="molecule type" value="Genomic_DNA"/>
</dbReference>
<dbReference type="InterPro" id="IPR029063">
    <property type="entry name" value="SAM-dependent_MTases_sf"/>
</dbReference>
<reference evidence="2" key="1">
    <citation type="journal article" date="2019" name="Int. J. Syst. Evol. Microbiol.">
        <title>The Global Catalogue of Microorganisms (GCM) 10K type strain sequencing project: providing services to taxonomists for standard genome sequencing and annotation.</title>
        <authorList>
            <consortium name="The Broad Institute Genomics Platform"/>
            <consortium name="The Broad Institute Genome Sequencing Center for Infectious Disease"/>
            <person name="Wu L."/>
            <person name="Ma J."/>
        </authorList>
    </citation>
    <scope>NUCLEOTIDE SEQUENCE [LARGE SCALE GENOMIC DNA]</scope>
    <source>
        <strain evidence="2">JCM 16221</strain>
    </source>
</reference>
<keyword evidence="1" id="KW-0489">Methyltransferase</keyword>
<keyword evidence="2" id="KW-1185">Reference proteome</keyword>
<keyword evidence="1" id="KW-0808">Transferase</keyword>
<dbReference type="GO" id="GO:0032259">
    <property type="term" value="P:methylation"/>
    <property type="evidence" value="ECO:0007669"/>
    <property type="project" value="UniProtKB-KW"/>
</dbReference>
<dbReference type="PIRSF" id="PIRSF017393">
    <property type="entry name" value="MTase_SAV2177"/>
    <property type="match status" value="1"/>
</dbReference>
<organism evidence="1 2">
    <name type="scientific">Saccharopolyspora halophila</name>
    <dbReference type="NCBI Taxonomy" id="405551"/>
    <lineage>
        <taxon>Bacteria</taxon>
        <taxon>Bacillati</taxon>
        <taxon>Actinomycetota</taxon>
        <taxon>Actinomycetes</taxon>
        <taxon>Pseudonocardiales</taxon>
        <taxon>Pseudonocardiaceae</taxon>
        <taxon>Saccharopolyspora</taxon>
    </lineage>
</organism>
<proteinExistence type="predicted"/>